<proteinExistence type="predicted"/>
<evidence type="ECO:0000313" key="2">
    <source>
        <dbReference type="Proteomes" id="UP000007437"/>
    </source>
</evidence>
<accession>E5AP10</accession>
<dbReference type="HOGENOM" id="CLU_3395578_0_0_4"/>
<reference evidence="1 2" key="1">
    <citation type="journal article" date="2011" name="J. Bacteriol.">
        <title>Complete genome sequence of Burkholderia rhizoxinica, an endosymbiont of Rhizopus microsporus.</title>
        <authorList>
            <person name="Lackner G."/>
            <person name="Moebius N."/>
            <person name="Partida-Martinez L."/>
            <person name="Hertweck C."/>
        </authorList>
    </citation>
    <scope>NUCLEOTIDE SEQUENCE [LARGE SCALE GENOMIC DNA]</scope>
    <source>
        <strain evidence="2">DSM 19002 / CIP 109453 / HKI 454</strain>
    </source>
</reference>
<gene>
    <name evidence="1" type="ordered locus">RBRH_04019</name>
</gene>
<dbReference type="EMBL" id="FR687359">
    <property type="protein sequence ID" value="CBW74342.1"/>
    <property type="molecule type" value="Genomic_DNA"/>
</dbReference>
<dbReference type="KEGG" id="brh:RBRH_04019"/>
<name>E5AP10_MYCRK</name>
<evidence type="ECO:0000313" key="1">
    <source>
        <dbReference type="EMBL" id="CBW74342.1"/>
    </source>
</evidence>
<organism evidence="1 2">
    <name type="scientific">Mycetohabitans rhizoxinica (strain DSM 19002 / CIP 109453 / HKI 454)</name>
    <name type="common">Paraburkholderia rhizoxinica</name>
    <dbReference type="NCBI Taxonomy" id="882378"/>
    <lineage>
        <taxon>Bacteria</taxon>
        <taxon>Pseudomonadati</taxon>
        <taxon>Pseudomonadota</taxon>
        <taxon>Betaproteobacteria</taxon>
        <taxon>Burkholderiales</taxon>
        <taxon>Burkholderiaceae</taxon>
        <taxon>Mycetohabitans</taxon>
    </lineage>
</organism>
<dbReference type="AlphaFoldDB" id="E5AP10"/>
<protein>
    <submittedName>
        <fullName evidence="1">Uncharacterized protein</fullName>
    </submittedName>
</protein>
<sequence>MLTRASRLQKRMYPTTLCVAPMLAFCDETVQ</sequence>
<dbReference type="Proteomes" id="UP000007437">
    <property type="component" value="Chromosome"/>
</dbReference>
<dbReference type="STRING" id="882378.RBRH_04019"/>